<feature type="compositionally biased region" description="Polar residues" evidence="6">
    <location>
        <begin position="404"/>
        <end position="425"/>
    </location>
</feature>
<dbReference type="Gene3D" id="3.30.40.10">
    <property type="entry name" value="Zinc/RING finger domain, C3HC4 (zinc finger)"/>
    <property type="match status" value="1"/>
</dbReference>
<evidence type="ECO:0000313" key="8">
    <source>
        <dbReference type="EMBL" id="TKA38344.1"/>
    </source>
</evidence>
<comment type="caution">
    <text evidence="8">The sequence shown here is derived from an EMBL/GenBank/DDBJ whole genome shotgun (WGS) entry which is preliminary data.</text>
</comment>
<dbReference type="Proteomes" id="UP000310066">
    <property type="component" value="Unassembled WGS sequence"/>
</dbReference>
<keyword evidence="4" id="KW-0539">Nucleus</keyword>
<gene>
    <name evidence="8" type="ORF">B0A54_10635</name>
</gene>
<name>A0A4U0UR24_9PEZI</name>
<dbReference type="PROSITE" id="PS50815">
    <property type="entry name" value="HORMA"/>
    <property type="match status" value="1"/>
</dbReference>
<dbReference type="GO" id="GO:0005694">
    <property type="term" value="C:chromosome"/>
    <property type="evidence" value="ECO:0007669"/>
    <property type="project" value="UniProtKB-SubCell"/>
</dbReference>
<evidence type="ECO:0000256" key="4">
    <source>
        <dbReference type="ARBA" id="ARBA00023242"/>
    </source>
</evidence>
<proteinExistence type="predicted"/>
<feature type="region of interest" description="Disordered" evidence="6">
    <location>
        <begin position="695"/>
        <end position="764"/>
    </location>
</feature>
<dbReference type="EMBL" id="NAJP01000045">
    <property type="protein sequence ID" value="TKA38344.1"/>
    <property type="molecule type" value="Genomic_DNA"/>
</dbReference>
<dbReference type="SUPFAM" id="SSF57903">
    <property type="entry name" value="FYVE/PHD zinc finger"/>
    <property type="match status" value="1"/>
</dbReference>
<dbReference type="InterPro" id="IPR013083">
    <property type="entry name" value="Znf_RING/FYVE/PHD"/>
</dbReference>
<evidence type="ECO:0000313" key="9">
    <source>
        <dbReference type="Proteomes" id="UP000310066"/>
    </source>
</evidence>
<evidence type="ECO:0000256" key="5">
    <source>
        <dbReference type="ARBA" id="ARBA00023254"/>
    </source>
</evidence>
<reference evidence="8 9" key="1">
    <citation type="submission" date="2017-03" db="EMBL/GenBank/DDBJ databases">
        <title>Genomes of endolithic fungi from Antarctica.</title>
        <authorList>
            <person name="Coleine C."/>
            <person name="Masonjones S."/>
            <person name="Stajich J.E."/>
        </authorList>
    </citation>
    <scope>NUCLEOTIDE SEQUENCE [LARGE SCALE GENOMIC DNA]</scope>
    <source>
        <strain evidence="8 9">CCFEE 5311</strain>
    </source>
</reference>
<dbReference type="AlphaFoldDB" id="A0A4U0UR24"/>
<evidence type="ECO:0000256" key="6">
    <source>
        <dbReference type="SAM" id="MobiDB-lite"/>
    </source>
</evidence>
<feature type="compositionally biased region" description="Polar residues" evidence="6">
    <location>
        <begin position="734"/>
        <end position="764"/>
    </location>
</feature>
<dbReference type="GO" id="GO:0051598">
    <property type="term" value="P:meiotic recombination checkpoint signaling"/>
    <property type="evidence" value="ECO:0007669"/>
    <property type="project" value="TreeGrafter"/>
</dbReference>
<dbReference type="InterPro" id="IPR051294">
    <property type="entry name" value="HORMA_MeioticProgression"/>
</dbReference>
<dbReference type="GO" id="GO:0007130">
    <property type="term" value="P:synaptonemal complex assembly"/>
    <property type="evidence" value="ECO:0007669"/>
    <property type="project" value="TreeGrafter"/>
</dbReference>
<dbReference type="InterPro" id="IPR036570">
    <property type="entry name" value="HORMA_dom_sf"/>
</dbReference>
<dbReference type="InterPro" id="IPR003511">
    <property type="entry name" value="HORMA_dom"/>
</dbReference>
<dbReference type="SUPFAM" id="SSF56019">
    <property type="entry name" value="The spindle assembly checkpoint protein mad2"/>
    <property type="match status" value="1"/>
</dbReference>
<dbReference type="Pfam" id="PF02301">
    <property type="entry name" value="HORMA"/>
    <property type="match status" value="1"/>
</dbReference>
<evidence type="ECO:0000259" key="7">
    <source>
        <dbReference type="PROSITE" id="PS50815"/>
    </source>
</evidence>
<protein>
    <recommendedName>
        <fullName evidence="7">HORMA domain-containing protein</fullName>
    </recommendedName>
</protein>
<feature type="domain" description="HORMA" evidence="7">
    <location>
        <begin position="21"/>
        <end position="254"/>
    </location>
</feature>
<dbReference type="STRING" id="329885.A0A4U0UR24"/>
<comment type="subcellular location">
    <subcellularLocation>
        <location evidence="2">Chromosome</location>
    </subcellularLocation>
    <subcellularLocation>
        <location evidence="1">Nucleus</location>
    </subcellularLocation>
</comment>
<sequence>MAMMPMQRTRNAATVTKIDQRQSLEIIQTMLHGSLSALSYCRAFFAKKVFDSQVYKVANQITPYEQYAIGKLASYRCIASELATTMQVLRRGRSKRADAFLDWLEKGAFPALRAGHLRALQVYVHADPLDRSKVIEMYTFTIKYKDADSRRVPSGVEFDASGVPLVSVEATNLAFQTLLLQLYDLCDRLPVLPQERFISMELFYVPGFEEQHRAVDFVPGFGATLSLPEAEGWEKLSENLPELSGLFHGSSLKVTSLVPERDRNKPAPLQHALPAECRYILVIPKLDLISYSNATPPAHQSSQESPTAASGTVAIVTPSTIAEEAHTEFTAAGIAQSSQQNATFGMAQAESDHSIVSAPDTYDSVNTQSATTLAMTTAVRDMMQPEPITQGDTQTHTLIHLQPPTLSMSPGTPDRTTASPRESSTLAACSPVKPALSPMKAQKLNKDRSRLQQQALALVKQAGSKSRRGHAVWCQCGHQEEEGDMVQCGYCRMWQHLPCYGYMTNGDPRLPDDHACYQCMLGGEEKLTLHKLQDLAMKRRAMHSVLQHGLRTQTELAHDLELEPAVAERLYGYLKSSEYVAPASGSHQAGYKASGKVLFVPTFTGDKHELMLRSLFEPLLHISHHVIHHFIVGRAQLNLSQYRLPTEPAMRLTSLSQRLLASQSNDMPPLATPASQLRLRNDITPASGLDLRAATPSRMASRTYGLRSMTRKRSLDDARQEGSPAKRTAPPPSTTSGHVKSMQSRFTIDANGLSSSPARSAWGQ</sequence>
<organism evidence="8 9">
    <name type="scientific">Friedmanniomyces endolithicus</name>
    <dbReference type="NCBI Taxonomy" id="329885"/>
    <lineage>
        <taxon>Eukaryota</taxon>
        <taxon>Fungi</taxon>
        <taxon>Dikarya</taxon>
        <taxon>Ascomycota</taxon>
        <taxon>Pezizomycotina</taxon>
        <taxon>Dothideomycetes</taxon>
        <taxon>Dothideomycetidae</taxon>
        <taxon>Mycosphaerellales</taxon>
        <taxon>Teratosphaeriaceae</taxon>
        <taxon>Friedmanniomyces</taxon>
    </lineage>
</organism>
<dbReference type="GO" id="GO:0005634">
    <property type="term" value="C:nucleus"/>
    <property type="evidence" value="ECO:0007669"/>
    <property type="project" value="UniProtKB-SubCell"/>
</dbReference>
<keyword evidence="3" id="KW-0158">Chromosome</keyword>
<dbReference type="PANTHER" id="PTHR48225">
    <property type="entry name" value="HORMA DOMAIN-CONTAINING PROTEIN 1"/>
    <property type="match status" value="1"/>
</dbReference>
<accession>A0A4U0UR24</accession>
<evidence type="ECO:0000256" key="1">
    <source>
        <dbReference type="ARBA" id="ARBA00004123"/>
    </source>
</evidence>
<dbReference type="InterPro" id="IPR011011">
    <property type="entry name" value="Znf_FYVE_PHD"/>
</dbReference>
<evidence type="ECO:0000256" key="3">
    <source>
        <dbReference type="ARBA" id="ARBA00022454"/>
    </source>
</evidence>
<dbReference type="Gene3D" id="3.30.900.10">
    <property type="entry name" value="HORMA domain"/>
    <property type="match status" value="1"/>
</dbReference>
<evidence type="ECO:0000256" key="2">
    <source>
        <dbReference type="ARBA" id="ARBA00004286"/>
    </source>
</evidence>
<dbReference type="OrthoDB" id="1928087at2759"/>
<dbReference type="PANTHER" id="PTHR48225:SF7">
    <property type="entry name" value="MEIOSIS-SPECIFIC PROTEIN HOP1"/>
    <property type="match status" value="1"/>
</dbReference>
<feature type="region of interest" description="Disordered" evidence="6">
    <location>
        <begin position="403"/>
        <end position="425"/>
    </location>
</feature>
<keyword evidence="5" id="KW-0469">Meiosis</keyword>